<dbReference type="SUPFAM" id="SSF51230">
    <property type="entry name" value="Single hybrid motif"/>
    <property type="match status" value="1"/>
</dbReference>
<dbReference type="Pfam" id="PF00364">
    <property type="entry name" value="Biotin_lipoyl"/>
    <property type="match status" value="1"/>
</dbReference>
<dbReference type="EC" id="2.3.1.-" evidence="7"/>
<evidence type="ECO:0000256" key="7">
    <source>
        <dbReference type="RuleBase" id="RU003423"/>
    </source>
</evidence>
<dbReference type="PANTHER" id="PTHR43178">
    <property type="entry name" value="DIHYDROLIPOAMIDE ACETYLTRANSFERASE COMPONENT OF PYRUVATE DEHYDROGENASE COMPLEX"/>
    <property type="match status" value="1"/>
</dbReference>
<dbReference type="OrthoDB" id="9805770at2"/>
<dbReference type="InterPro" id="IPR011053">
    <property type="entry name" value="Single_hybrid_motif"/>
</dbReference>
<proteinExistence type="inferred from homology"/>
<evidence type="ECO:0000259" key="10">
    <source>
        <dbReference type="PROSITE" id="PS51826"/>
    </source>
</evidence>
<dbReference type="InterPro" id="IPR036625">
    <property type="entry name" value="E3-bd_dom_sf"/>
</dbReference>
<feature type="domain" description="Lipoyl-binding" evidence="9">
    <location>
        <begin position="1"/>
        <end position="76"/>
    </location>
</feature>
<dbReference type="PROSITE" id="PS00189">
    <property type="entry name" value="LIPOYL"/>
    <property type="match status" value="1"/>
</dbReference>
<dbReference type="PROSITE" id="PS50968">
    <property type="entry name" value="BIOTINYL_LIPOYL"/>
    <property type="match status" value="1"/>
</dbReference>
<evidence type="ECO:0000256" key="2">
    <source>
        <dbReference type="ARBA" id="ARBA00007317"/>
    </source>
</evidence>
<feature type="compositionally biased region" description="Low complexity" evidence="8">
    <location>
        <begin position="110"/>
        <end position="125"/>
    </location>
</feature>
<keyword evidence="5 7" id="KW-0450">Lipoyl</keyword>
<dbReference type="PROSITE" id="PS51826">
    <property type="entry name" value="PSBD"/>
    <property type="match status" value="1"/>
</dbReference>
<feature type="region of interest" description="Disordered" evidence="8">
    <location>
        <begin position="110"/>
        <end position="141"/>
    </location>
</feature>
<comment type="cofactor">
    <cofactor evidence="1 7">
        <name>(R)-lipoate</name>
        <dbReference type="ChEBI" id="CHEBI:83088"/>
    </cofactor>
</comment>
<evidence type="ECO:0000313" key="11">
    <source>
        <dbReference type="EMBL" id="SEQ48030.1"/>
    </source>
</evidence>
<dbReference type="Gene3D" id="4.10.320.10">
    <property type="entry name" value="E3-binding domain"/>
    <property type="match status" value="1"/>
</dbReference>
<dbReference type="EMBL" id="FOEP01000007">
    <property type="protein sequence ID" value="SEQ48030.1"/>
    <property type="molecule type" value="Genomic_DNA"/>
</dbReference>
<keyword evidence="11" id="KW-0670">Pyruvate</keyword>
<dbReference type="InterPro" id="IPR003016">
    <property type="entry name" value="2-oxoA_DH_lipoyl-BS"/>
</dbReference>
<dbReference type="GO" id="GO:0031405">
    <property type="term" value="F:lipoic acid binding"/>
    <property type="evidence" value="ECO:0007669"/>
    <property type="project" value="TreeGrafter"/>
</dbReference>
<dbReference type="SUPFAM" id="SSF52777">
    <property type="entry name" value="CoA-dependent acyltransferases"/>
    <property type="match status" value="1"/>
</dbReference>
<evidence type="ECO:0000256" key="8">
    <source>
        <dbReference type="SAM" id="MobiDB-lite"/>
    </source>
</evidence>
<dbReference type="RefSeq" id="WP_090270037.1">
    <property type="nucleotide sequence ID" value="NZ_FOEP01000007.1"/>
</dbReference>
<dbReference type="Proteomes" id="UP000198634">
    <property type="component" value="Unassembled WGS sequence"/>
</dbReference>
<accession>A0A1H9GD58</accession>
<reference evidence="11 12" key="1">
    <citation type="submission" date="2016-10" db="EMBL/GenBank/DDBJ databases">
        <authorList>
            <person name="de Groot N.N."/>
        </authorList>
    </citation>
    <scope>NUCLEOTIDE SEQUENCE [LARGE SCALE GENOMIC DNA]</scope>
    <source>
        <strain evidence="11 12">DSM 22007</strain>
    </source>
</reference>
<sequence length="412" mass="42674">MGAFTMPSLGADMEAGTLIEWMIKPGDIVKRGDVVAVVETQKGAIEIECFEEGTVERLDAELGATLPVGATLATLRAQGEEATAFVETPAAPTPRTTRPEENAIPLTPAQPLEAAPAPPSRASEPISVAPRPGDTPPSSPAARIFAAERGIELSALRGSGPGGAVLLADVEAATPAPSQVASTKAAAKPGLDMAAMRIAIANAMARSKREIPHYYLTQTIDLQPATDWLTATNAKRTPGARLLMGALFVKATALAAAMISEMNGNYDAEGFHPVNAVHAGVAIALRGGGLIAPALHDAETLPLDDVMAKMRDLVARARTGRLRSSEMTDGTITISAMGDAGADAMAAVIYPPQVAIVGFGAPVRRPWIVGNTITPRTTVIVTLSADHRVSDGRRGAKFLAAIEAALQTPEAL</sequence>
<feature type="domain" description="Peripheral subunit-binding (PSBD)" evidence="10">
    <location>
        <begin position="137"/>
        <end position="174"/>
    </location>
</feature>
<evidence type="ECO:0000256" key="6">
    <source>
        <dbReference type="ARBA" id="ARBA00023315"/>
    </source>
</evidence>
<comment type="subunit">
    <text evidence="3">Forms a 24-polypeptide structural core with octahedral symmetry.</text>
</comment>
<gene>
    <name evidence="11" type="ORF">SAMN04488092_107132</name>
</gene>
<keyword evidence="4 7" id="KW-0808">Transferase</keyword>
<comment type="similarity">
    <text evidence="2 7">Belongs to the 2-oxoacid dehydrogenase family.</text>
</comment>
<evidence type="ECO:0000256" key="1">
    <source>
        <dbReference type="ARBA" id="ARBA00001938"/>
    </source>
</evidence>
<dbReference type="GO" id="GO:0016407">
    <property type="term" value="F:acetyltransferase activity"/>
    <property type="evidence" value="ECO:0007669"/>
    <property type="project" value="TreeGrafter"/>
</dbReference>
<name>A0A1H9GD58_9RHOB</name>
<dbReference type="InterPro" id="IPR001078">
    <property type="entry name" value="2-oxoacid_DH_actylTfrase"/>
</dbReference>
<evidence type="ECO:0000256" key="4">
    <source>
        <dbReference type="ARBA" id="ARBA00022679"/>
    </source>
</evidence>
<evidence type="ECO:0000313" key="12">
    <source>
        <dbReference type="Proteomes" id="UP000198634"/>
    </source>
</evidence>
<dbReference type="InterPro" id="IPR000089">
    <property type="entry name" value="Biotin_lipoyl"/>
</dbReference>
<evidence type="ECO:0000256" key="3">
    <source>
        <dbReference type="ARBA" id="ARBA00011484"/>
    </source>
</evidence>
<organism evidence="11 12">
    <name type="scientific">Thalassovita taeanensis</name>
    <dbReference type="NCBI Taxonomy" id="657014"/>
    <lineage>
        <taxon>Bacteria</taxon>
        <taxon>Pseudomonadati</taxon>
        <taxon>Pseudomonadota</taxon>
        <taxon>Alphaproteobacteria</taxon>
        <taxon>Rhodobacterales</taxon>
        <taxon>Roseobacteraceae</taxon>
        <taxon>Thalassovita</taxon>
    </lineage>
</organism>
<dbReference type="SUPFAM" id="SSF47005">
    <property type="entry name" value="Peripheral subunit-binding domain of 2-oxo acid dehydrogenase complex"/>
    <property type="match status" value="1"/>
</dbReference>
<keyword evidence="12" id="KW-1185">Reference proteome</keyword>
<dbReference type="PANTHER" id="PTHR43178:SF5">
    <property type="entry name" value="LIPOAMIDE ACYLTRANSFERASE COMPONENT OF BRANCHED-CHAIN ALPHA-KETO ACID DEHYDROGENASE COMPLEX, MITOCHONDRIAL"/>
    <property type="match status" value="1"/>
</dbReference>
<dbReference type="Pfam" id="PF00198">
    <property type="entry name" value="2-oxoacid_dh"/>
    <property type="match status" value="1"/>
</dbReference>
<dbReference type="Pfam" id="PF02817">
    <property type="entry name" value="E3_binding"/>
    <property type="match status" value="1"/>
</dbReference>
<dbReference type="Gene3D" id="2.40.50.100">
    <property type="match status" value="1"/>
</dbReference>
<dbReference type="CDD" id="cd06849">
    <property type="entry name" value="lipoyl_domain"/>
    <property type="match status" value="1"/>
</dbReference>
<dbReference type="GO" id="GO:0005737">
    <property type="term" value="C:cytoplasm"/>
    <property type="evidence" value="ECO:0007669"/>
    <property type="project" value="TreeGrafter"/>
</dbReference>
<dbReference type="Gene3D" id="3.30.559.10">
    <property type="entry name" value="Chloramphenicol acetyltransferase-like domain"/>
    <property type="match status" value="1"/>
</dbReference>
<evidence type="ECO:0000259" key="9">
    <source>
        <dbReference type="PROSITE" id="PS50968"/>
    </source>
</evidence>
<dbReference type="InterPro" id="IPR023213">
    <property type="entry name" value="CAT-like_dom_sf"/>
</dbReference>
<evidence type="ECO:0000256" key="5">
    <source>
        <dbReference type="ARBA" id="ARBA00022823"/>
    </source>
</evidence>
<dbReference type="InterPro" id="IPR050743">
    <property type="entry name" value="2-oxoacid_DH_E2_comp"/>
</dbReference>
<keyword evidence="6 7" id="KW-0012">Acyltransferase</keyword>
<dbReference type="AlphaFoldDB" id="A0A1H9GD58"/>
<dbReference type="STRING" id="657014.SAMN04488092_107132"/>
<dbReference type="InterPro" id="IPR004167">
    <property type="entry name" value="PSBD"/>
</dbReference>
<protein>
    <recommendedName>
        <fullName evidence="7">Dihydrolipoamide acetyltransferase component of pyruvate dehydrogenase complex</fullName>
        <ecNumber evidence="7">2.3.1.-</ecNumber>
    </recommendedName>
</protein>